<keyword evidence="2 5" id="KW-0812">Transmembrane</keyword>
<dbReference type="InterPro" id="IPR005821">
    <property type="entry name" value="Ion_trans_dom"/>
</dbReference>
<comment type="caution">
    <text evidence="12">The sequence shown here is derived from an EMBL/GenBank/DDBJ whole genome shotgun (WGS) entry which is preliminary data.</text>
</comment>
<feature type="transmembrane region" description="Helical" evidence="5">
    <location>
        <begin position="20"/>
        <end position="41"/>
    </location>
</feature>
<reference evidence="12" key="1">
    <citation type="submission" date="2021-02" db="EMBL/GenBank/DDBJ databases">
        <authorList>
            <person name="Nowell W R."/>
        </authorList>
    </citation>
    <scope>NUCLEOTIDE SEQUENCE</scope>
</reference>
<dbReference type="Proteomes" id="UP000676336">
    <property type="component" value="Unassembled WGS sequence"/>
</dbReference>
<evidence type="ECO:0000313" key="7">
    <source>
        <dbReference type="EMBL" id="CAF4554585.1"/>
    </source>
</evidence>
<feature type="non-terminal residue" evidence="12">
    <location>
        <position position="1"/>
    </location>
</feature>
<dbReference type="Gene3D" id="1.20.120.350">
    <property type="entry name" value="Voltage-gated potassium channels. Chain C"/>
    <property type="match status" value="1"/>
</dbReference>
<evidence type="ECO:0000259" key="6">
    <source>
        <dbReference type="Pfam" id="PF00520"/>
    </source>
</evidence>
<comment type="subcellular location">
    <subcellularLocation>
        <location evidence="1">Membrane</location>
        <topology evidence="1">Multi-pass membrane protein</topology>
    </subcellularLocation>
</comment>
<evidence type="ECO:0000313" key="9">
    <source>
        <dbReference type="EMBL" id="CAF4608126.1"/>
    </source>
</evidence>
<dbReference type="GO" id="GO:0005216">
    <property type="term" value="F:monoatomic ion channel activity"/>
    <property type="evidence" value="ECO:0007669"/>
    <property type="project" value="InterPro"/>
</dbReference>
<protein>
    <recommendedName>
        <fullName evidence="6">Ion transport domain-containing protein</fullName>
    </recommendedName>
</protein>
<evidence type="ECO:0000256" key="4">
    <source>
        <dbReference type="ARBA" id="ARBA00023136"/>
    </source>
</evidence>
<evidence type="ECO:0000256" key="5">
    <source>
        <dbReference type="SAM" id="Phobius"/>
    </source>
</evidence>
<dbReference type="EMBL" id="CAJOBH010088817">
    <property type="protein sequence ID" value="CAF4554585.1"/>
    <property type="molecule type" value="Genomic_DNA"/>
</dbReference>
<name>A0A8S3CWC2_9BILA</name>
<dbReference type="EMBL" id="CAJOBI010146557">
    <property type="protein sequence ID" value="CAF4792330.1"/>
    <property type="molecule type" value="Genomic_DNA"/>
</dbReference>
<evidence type="ECO:0000313" key="12">
    <source>
        <dbReference type="EMBL" id="CAF4961248.1"/>
    </source>
</evidence>
<dbReference type="EMBL" id="CAJOBH010096558">
    <property type="protein sequence ID" value="CAF4592346.1"/>
    <property type="molecule type" value="Genomic_DNA"/>
</dbReference>
<feature type="domain" description="Ion transport" evidence="6">
    <location>
        <begin position="1"/>
        <end position="40"/>
    </location>
</feature>
<keyword evidence="4 5" id="KW-0472">Membrane</keyword>
<dbReference type="EMBL" id="CAJOBJ010105708">
    <property type="protein sequence ID" value="CAF4608126.1"/>
    <property type="molecule type" value="Genomic_DNA"/>
</dbReference>
<dbReference type="Proteomes" id="UP000681720">
    <property type="component" value="Unassembled WGS sequence"/>
</dbReference>
<sequence length="42" mass="5044">MSLEFYPSSPRLENFPEYCNYVFTVIFLLEFIWKIVALGPLR</sequence>
<dbReference type="GO" id="GO:0016020">
    <property type="term" value="C:membrane"/>
    <property type="evidence" value="ECO:0007669"/>
    <property type="project" value="UniProtKB-SubCell"/>
</dbReference>
<gene>
    <name evidence="7" type="ORF">BYL167_LOCUS38263</name>
    <name evidence="8" type="ORF">BYL167_LOCUS39764</name>
    <name evidence="9" type="ORF">GIL414_LOCUS39230</name>
    <name evidence="12" type="ORF">GIL414_LOCUS54862</name>
    <name evidence="10" type="ORF">SMN809_LOCUS46814</name>
    <name evidence="11" type="ORF">SMN809_LOCUS50271</name>
</gene>
<evidence type="ECO:0000313" key="13">
    <source>
        <dbReference type="Proteomes" id="UP000681720"/>
    </source>
</evidence>
<dbReference type="EMBL" id="CAJOBJ010193402">
    <property type="protein sequence ID" value="CAF4961248.1"/>
    <property type="molecule type" value="Genomic_DNA"/>
</dbReference>
<dbReference type="EMBL" id="CAJOBI010165906">
    <property type="protein sequence ID" value="CAF4869575.1"/>
    <property type="molecule type" value="Genomic_DNA"/>
</dbReference>
<proteinExistence type="predicted"/>
<dbReference type="AlphaFoldDB" id="A0A8S3CWC2"/>
<organism evidence="12 13">
    <name type="scientific">Rotaria magnacalcarata</name>
    <dbReference type="NCBI Taxonomy" id="392030"/>
    <lineage>
        <taxon>Eukaryota</taxon>
        <taxon>Metazoa</taxon>
        <taxon>Spiralia</taxon>
        <taxon>Gnathifera</taxon>
        <taxon>Rotifera</taxon>
        <taxon>Eurotatoria</taxon>
        <taxon>Bdelloidea</taxon>
        <taxon>Philodinida</taxon>
        <taxon>Philodinidae</taxon>
        <taxon>Rotaria</taxon>
    </lineage>
</organism>
<evidence type="ECO:0000313" key="10">
    <source>
        <dbReference type="EMBL" id="CAF4792330.1"/>
    </source>
</evidence>
<accession>A0A8S3CWC2</accession>
<dbReference type="Pfam" id="PF00520">
    <property type="entry name" value="Ion_trans"/>
    <property type="match status" value="1"/>
</dbReference>
<evidence type="ECO:0000313" key="11">
    <source>
        <dbReference type="EMBL" id="CAF4869575.1"/>
    </source>
</evidence>
<dbReference type="Proteomes" id="UP000681967">
    <property type="component" value="Unassembled WGS sequence"/>
</dbReference>
<evidence type="ECO:0000313" key="8">
    <source>
        <dbReference type="EMBL" id="CAF4592346.1"/>
    </source>
</evidence>
<evidence type="ECO:0000256" key="1">
    <source>
        <dbReference type="ARBA" id="ARBA00004141"/>
    </source>
</evidence>
<evidence type="ECO:0000256" key="3">
    <source>
        <dbReference type="ARBA" id="ARBA00022989"/>
    </source>
</evidence>
<evidence type="ECO:0000256" key="2">
    <source>
        <dbReference type="ARBA" id="ARBA00022692"/>
    </source>
</evidence>
<dbReference type="InterPro" id="IPR027359">
    <property type="entry name" value="Volt_channel_dom_sf"/>
</dbReference>
<keyword evidence="3 5" id="KW-1133">Transmembrane helix</keyword>